<sequence>MEGPAGPRRPPVLHHHPGLNMIGRLMTMTAHPGKGGALAAVLLRVADRLHSFPGCEIYLISQDTADPDTVHVTEVWQDEASAQAALAAPSRADGPSPAEVLALLSSPPHRTDLTVLGGVGLPTADGQP</sequence>
<dbReference type="InterPro" id="IPR007138">
    <property type="entry name" value="ABM_dom"/>
</dbReference>
<proteinExistence type="predicted"/>
<dbReference type="Pfam" id="PF03992">
    <property type="entry name" value="ABM"/>
    <property type="match status" value="1"/>
</dbReference>
<feature type="domain" description="ABM" evidence="1">
    <location>
        <begin position="22"/>
        <end position="113"/>
    </location>
</feature>
<comment type="caution">
    <text evidence="2">The sequence shown here is derived from an EMBL/GenBank/DDBJ whole genome shotgun (WGS) entry which is preliminary data.</text>
</comment>
<evidence type="ECO:0000313" key="3">
    <source>
        <dbReference type="Proteomes" id="UP000325849"/>
    </source>
</evidence>
<dbReference type="PROSITE" id="PS51725">
    <property type="entry name" value="ABM"/>
    <property type="match status" value="1"/>
</dbReference>
<dbReference type="AlphaFoldDB" id="A0A5N8VDV1"/>
<dbReference type="EMBL" id="VJZD01000074">
    <property type="protein sequence ID" value="MPY33401.1"/>
    <property type="molecule type" value="Genomic_DNA"/>
</dbReference>
<dbReference type="Proteomes" id="UP000325849">
    <property type="component" value="Unassembled WGS sequence"/>
</dbReference>
<dbReference type="GO" id="GO:0004497">
    <property type="term" value="F:monooxygenase activity"/>
    <property type="evidence" value="ECO:0007669"/>
    <property type="project" value="UniProtKB-KW"/>
</dbReference>
<name>A0A5N8VDV1_9ACTN</name>
<protein>
    <submittedName>
        <fullName evidence="2">Antibiotic biosynthesis monooxygenase</fullName>
    </submittedName>
</protein>
<gene>
    <name evidence="2" type="ORF">FNH09_19685</name>
</gene>
<keyword evidence="3" id="KW-1185">Reference proteome</keyword>
<keyword evidence="2" id="KW-0560">Oxidoreductase</keyword>
<keyword evidence="2" id="KW-0503">Monooxygenase</keyword>
<dbReference type="Gene3D" id="3.30.70.100">
    <property type="match status" value="1"/>
</dbReference>
<dbReference type="SUPFAM" id="SSF54909">
    <property type="entry name" value="Dimeric alpha+beta barrel"/>
    <property type="match status" value="1"/>
</dbReference>
<reference evidence="2 3" key="1">
    <citation type="submission" date="2019-07" db="EMBL/GenBank/DDBJ databases">
        <title>New species of Amycolatopsis and Streptomyces.</title>
        <authorList>
            <person name="Duangmal K."/>
            <person name="Teo W.F.A."/>
            <person name="Lipun K."/>
        </authorList>
    </citation>
    <scope>NUCLEOTIDE SEQUENCE [LARGE SCALE GENOMIC DNA]</scope>
    <source>
        <strain evidence="2 3">NBRC 109810</strain>
    </source>
</reference>
<dbReference type="OrthoDB" id="165368at2"/>
<evidence type="ECO:0000259" key="1">
    <source>
        <dbReference type="PROSITE" id="PS51725"/>
    </source>
</evidence>
<evidence type="ECO:0000313" key="2">
    <source>
        <dbReference type="EMBL" id="MPY33401.1"/>
    </source>
</evidence>
<accession>A0A5N8VDV1</accession>
<dbReference type="InterPro" id="IPR011008">
    <property type="entry name" value="Dimeric_a/b-barrel"/>
</dbReference>
<organism evidence="2 3">
    <name type="scientific">Streptomyces adustus</name>
    <dbReference type="NCBI Taxonomy" id="1609272"/>
    <lineage>
        <taxon>Bacteria</taxon>
        <taxon>Bacillati</taxon>
        <taxon>Actinomycetota</taxon>
        <taxon>Actinomycetes</taxon>
        <taxon>Kitasatosporales</taxon>
        <taxon>Streptomycetaceae</taxon>
        <taxon>Streptomyces</taxon>
    </lineage>
</organism>